<gene>
    <name evidence="1" type="ORF">ALC60_01921</name>
</gene>
<protein>
    <submittedName>
        <fullName evidence="1">Uncharacterized protein</fullName>
    </submittedName>
</protein>
<evidence type="ECO:0000313" key="2">
    <source>
        <dbReference type="Proteomes" id="UP000075809"/>
    </source>
</evidence>
<dbReference type="EMBL" id="KQ982194">
    <property type="protein sequence ID" value="KYQ59086.1"/>
    <property type="molecule type" value="Genomic_DNA"/>
</dbReference>
<dbReference type="AlphaFoldDB" id="A0A151XFC5"/>
<name>A0A151XFC5_9HYME</name>
<accession>A0A151XFC5</accession>
<sequence>QICPPLQQISAERLFPSGWDIVSIEDESSPGTGFSIVAGHLGFFTQSSNGRISVSGSLLYAFLYCGDSCSRFLPVCYPLRHDPCYQYGSAMLDVDVYNRPEGNDKSSVDRLVASARKVQKNQSPGEVMAVCPASNITNGLCFRSK</sequence>
<feature type="non-terminal residue" evidence="1">
    <location>
        <position position="1"/>
    </location>
</feature>
<keyword evidence="2" id="KW-1185">Reference proteome</keyword>
<organism evidence="1 2">
    <name type="scientific">Mycetomoellerius zeteki</name>
    <dbReference type="NCBI Taxonomy" id="64791"/>
    <lineage>
        <taxon>Eukaryota</taxon>
        <taxon>Metazoa</taxon>
        <taxon>Ecdysozoa</taxon>
        <taxon>Arthropoda</taxon>
        <taxon>Hexapoda</taxon>
        <taxon>Insecta</taxon>
        <taxon>Pterygota</taxon>
        <taxon>Neoptera</taxon>
        <taxon>Endopterygota</taxon>
        <taxon>Hymenoptera</taxon>
        <taxon>Apocrita</taxon>
        <taxon>Aculeata</taxon>
        <taxon>Formicoidea</taxon>
        <taxon>Formicidae</taxon>
        <taxon>Myrmicinae</taxon>
        <taxon>Mycetomoellerius</taxon>
    </lineage>
</organism>
<dbReference type="Proteomes" id="UP000075809">
    <property type="component" value="Unassembled WGS sequence"/>
</dbReference>
<evidence type="ECO:0000313" key="1">
    <source>
        <dbReference type="EMBL" id="KYQ59086.1"/>
    </source>
</evidence>
<reference evidence="1 2" key="1">
    <citation type="submission" date="2015-09" db="EMBL/GenBank/DDBJ databases">
        <title>Trachymyrmex zeteki WGS genome.</title>
        <authorList>
            <person name="Nygaard S."/>
            <person name="Hu H."/>
            <person name="Boomsma J."/>
            <person name="Zhang G."/>
        </authorList>
    </citation>
    <scope>NUCLEOTIDE SEQUENCE [LARGE SCALE GENOMIC DNA]</scope>
    <source>
        <strain evidence="1">Tzet28-1</strain>
        <tissue evidence="1">Whole body</tissue>
    </source>
</reference>
<dbReference type="STRING" id="64791.A0A151XFC5"/>
<proteinExistence type="predicted"/>